<dbReference type="STRING" id="479433.Caci_2337"/>
<reference evidence="1 2" key="1">
    <citation type="journal article" date="2009" name="Stand. Genomic Sci.">
        <title>Complete genome sequence of Catenulispora acidiphila type strain (ID 139908).</title>
        <authorList>
            <person name="Copeland A."/>
            <person name="Lapidus A."/>
            <person name="Glavina Del Rio T."/>
            <person name="Nolan M."/>
            <person name="Lucas S."/>
            <person name="Chen F."/>
            <person name="Tice H."/>
            <person name="Cheng J.F."/>
            <person name="Bruce D."/>
            <person name="Goodwin L."/>
            <person name="Pitluck S."/>
            <person name="Mikhailova N."/>
            <person name="Pati A."/>
            <person name="Ivanova N."/>
            <person name="Mavromatis K."/>
            <person name="Chen A."/>
            <person name="Palaniappan K."/>
            <person name="Chain P."/>
            <person name="Land M."/>
            <person name="Hauser L."/>
            <person name="Chang Y.J."/>
            <person name="Jeffries C.D."/>
            <person name="Chertkov O."/>
            <person name="Brettin T."/>
            <person name="Detter J.C."/>
            <person name="Han C."/>
            <person name="Ali Z."/>
            <person name="Tindall B.J."/>
            <person name="Goker M."/>
            <person name="Bristow J."/>
            <person name="Eisen J.A."/>
            <person name="Markowitz V."/>
            <person name="Hugenholtz P."/>
            <person name="Kyrpides N.C."/>
            <person name="Klenk H.P."/>
        </authorList>
    </citation>
    <scope>NUCLEOTIDE SEQUENCE [LARGE SCALE GENOMIC DNA]</scope>
    <source>
        <strain evidence="2">DSM 44928 / JCM 14897 / NBRC 102108 / NRRL B-24433 / ID139908</strain>
    </source>
</reference>
<evidence type="ECO:0000313" key="1">
    <source>
        <dbReference type="EMBL" id="ACU71255.1"/>
    </source>
</evidence>
<evidence type="ECO:0000313" key="2">
    <source>
        <dbReference type="Proteomes" id="UP000000851"/>
    </source>
</evidence>
<dbReference type="OrthoDB" id="5186261at2"/>
<protein>
    <submittedName>
        <fullName evidence="1">Uncharacterized protein</fullName>
    </submittedName>
</protein>
<proteinExistence type="predicted"/>
<keyword evidence="2" id="KW-1185">Reference proteome</keyword>
<dbReference type="AlphaFoldDB" id="C7QJN2"/>
<organism evidence="1 2">
    <name type="scientific">Catenulispora acidiphila (strain DSM 44928 / JCM 14897 / NBRC 102108 / NRRL B-24433 / ID139908)</name>
    <dbReference type="NCBI Taxonomy" id="479433"/>
    <lineage>
        <taxon>Bacteria</taxon>
        <taxon>Bacillati</taxon>
        <taxon>Actinomycetota</taxon>
        <taxon>Actinomycetes</taxon>
        <taxon>Catenulisporales</taxon>
        <taxon>Catenulisporaceae</taxon>
        <taxon>Catenulispora</taxon>
    </lineage>
</organism>
<name>C7QJN2_CATAD</name>
<dbReference type="RefSeq" id="WP_012786548.1">
    <property type="nucleotide sequence ID" value="NC_013131.1"/>
</dbReference>
<sequence length="188" mass="19850">MAGIDAGVEAFLSTAGKAQAALLGAACLERASGILFWVVSRDGRAEDLKVYDNALEFIWAAPLTPDLTPPSTSADIEGLQELVVGDEATMAAAFAFQPAIAMRAMLMFHESADISAVRDCLLTCANQAYFLGRRTGSDTLGAEEAALARDVSELSRAQSVTHVGARLRADARAVARDRLDAAVDRYGS</sequence>
<dbReference type="KEGG" id="cai:Caci_2337"/>
<dbReference type="InParanoid" id="C7QJN2"/>
<dbReference type="EMBL" id="CP001700">
    <property type="protein sequence ID" value="ACU71255.1"/>
    <property type="molecule type" value="Genomic_DNA"/>
</dbReference>
<dbReference type="HOGENOM" id="CLU_1438692_0_0_11"/>
<accession>C7QJN2</accession>
<dbReference type="Proteomes" id="UP000000851">
    <property type="component" value="Chromosome"/>
</dbReference>
<gene>
    <name evidence="1" type="ordered locus">Caci_2337</name>
</gene>